<dbReference type="Pfam" id="PF00071">
    <property type="entry name" value="Ras"/>
    <property type="match status" value="1"/>
</dbReference>
<evidence type="ECO:0000256" key="7">
    <source>
        <dbReference type="ARBA" id="ARBA00023136"/>
    </source>
</evidence>
<dbReference type="NCBIfam" id="TIGR00231">
    <property type="entry name" value="small_GTP"/>
    <property type="match status" value="1"/>
</dbReference>
<dbReference type="Proteomes" id="UP001175271">
    <property type="component" value="Unassembled WGS sequence"/>
</dbReference>
<dbReference type="InterPro" id="IPR005225">
    <property type="entry name" value="Small_GTP-bd"/>
</dbReference>
<reference evidence="10" key="1">
    <citation type="submission" date="2023-06" db="EMBL/GenBank/DDBJ databases">
        <title>Genomic analysis of the entomopathogenic nematode Steinernema hermaphroditum.</title>
        <authorList>
            <person name="Schwarz E.M."/>
            <person name="Heppert J.K."/>
            <person name="Baniya A."/>
            <person name="Schwartz H.T."/>
            <person name="Tan C.-H."/>
            <person name="Antoshechkin I."/>
            <person name="Sternberg P.W."/>
            <person name="Goodrich-Blair H."/>
            <person name="Dillman A.R."/>
        </authorList>
    </citation>
    <scope>NUCLEOTIDE SEQUENCE</scope>
    <source>
        <strain evidence="10">PS9179</strain>
        <tissue evidence="10">Whole animal</tissue>
    </source>
</reference>
<evidence type="ECO:0000313" key="10">
    <source>
        <dbReference type="EMBL" id="KAK0398729.1"/>
    </source>
</evidence>
<dbReference type="GO" id="GO:0003924">
    <property type="term" value="F:GTPase activity"/>
    <property type="evidence" value="ECO:0007669"/>
    <property type="project" value="InterPro"/>
</dbReference>
<dbReference type="PANTHER" id="PTHR24072">
    <property type="entry name" value="RHO FAMILY GTPASE"/>
    <property type="match status" value="1"/>
</dbReference>
<proteinExistence type="inferred from homology"/>
<dbReference type="InterPro" id="IPR003578">
    <property type="entry name" value="Small_GTPase_Rho"/>
</dbReference>
<dbReference type="SMART" id="SM00175">
    <property type="entry name" value="RAB"/>
    <property type="match status" value="1"/>
</dbReference>
<dbReference type="GO" id="GO:0005886">
    <property type="term" value="C:plasma membrane"/>
    <property type="evidence" value="ECO:0007669"/>
    <property type="project" value="UniProtKB-SubCell"/>
</dbReference>
<dbReference type="SMART" id="SM00174">
    <property type="entry name" value="RHO"/>
    <property type="match status" value="1"/>
</dbReference>
<dbReference type="CDD" id="cd00157">
    <property type="entry name" value="Rho"/>
    <property type="match status" value="1"/>
</dbReference>
<comment type="caution">
    <text evidence="10">The sequence shown here is derived from an EMBL/GenBank/DDBJ whole genome shotgun (WGS) entry which is preliminary data.</text>
</comment>
<dbReference type="PROSITE" id="PS51419">
    <property type="entry name" value="RAB"/>
    <property type="match status" value="1"/>
</dbReference>
<protein>
    <submittedName>
        <fullName evidence="10">Uncharacterized protein</fullName>
    </submittedName>
</protein>
<organism evidence="10 11">
    <name type="scientific">Steinernema hermaphroditum</name>
    <dbReference type="NCBI Taxonomy" id="289476"/>
    <lineage>
        <taxon>Eukaryota</taxon>
        <taxon>Metazoa</taxon>
        <taxon>Ecdysozoa</taxon>
        <taxon>Nematoda</taxon>
        <taxon>Chromadorea</taxon>
        <taxon>Rhabditida</taxon>
        <taxon>Tylenchina</taxon>
        <taxon>Panagrolaimomorpha</taxon>
        <taxon>Strongyloidoidea</taxon>
        <taxon>Steinernematidae</taxon>
        <taxon>Steinernema</taxon>
    </lineage>
</organism>
<keyword evidence="8" id="KW-0449">Lipoprotein</keyword>
<keyword evidence="4" id="KW-0488">Methylation</keyword>
<dbReference type="SUPFAM" id="SSF52540">
    <property type="entry name" value="P-loop containing nucleoside triphosphate hydrolases"/>
    <property type="match status" value="1"/>
</dbReference>
<evidence type="ECO:0000313" key="11">
    <source>
        <dbReference type="Proteomes" id="UP001175271"/>
    </source>
</evidence>
<dbReference type="SMART" id="SM00173">
    <property type="entry name" value="RAS"/>
    <property type="match status" value="1"/>
</dbReference>
<dbReference type="AlphaFoldDB" id="A0AA39H4Q0"/>
<dbReference type="PROSITE" id="PS51421">
    <property type="entry name" value="RAS"/>
    <property type="match status" value="1"/>
</dbReference>
<keyword evidence="3" id="KW-1003">Cell membrane</keyword>
<dbReference type="PRINTS" id="PR00449">
    <property type="entry name" value="RASTRNSFRMNG"/>
</dbReference>
<comment type="similarity">
    <text evidence="2">Belongs to the small GTPase superfamily. Rho family.</text>
</comment>
<evidence type="ECO:0000256" key="9">
    <source>
        <dbReference type="ARBA" id="ARBA00023289"/>
    </source>
</evidence>
<evidence type="ECO:0000256" key="5">
    <source>
        <dbReference type="ARBA" id="ARBA00022741"/>
    </source>
</evidence>
<keyword evidence="7" id="KW-0472">Membrane</keyword>
<evidence type="ECO:0000256" key="3">
    <source>
        <dbReference type="ARBA" id="ARBA00022475"/>
    </source>
</evidence>
<dbReference type="InterPro" id="IPR027417">
    <property type="entry name" value="P-loop_NTPase"/>
</dbReference>
<keyword evidence="11" id="KW-1185">Reference proteome</keyword>
<dbReference type="GO" id="GO:0005525">
    <property type="term" value="F:GTP binding"/>
    <property type="evidence" value="ECO:0007669"/>
    <property type="project" value="UniProtKB-KW"/>
</dbReference>
<name>A0AA39H4Q0_9BILA</name>
<evidence type="ECO:0000256" key="2">
    <source>
        <dbReference type="ARBA" id="ARBA00010142"/>
    </source>
</evidence>
<dbReference type="InterPro" id="IPR001806">
    <property type="entry name" value="Small_GTPase"/>
</dbReference>
<dbReference type="PROSITE" id="PS51420">
    <property type="entry name" value="RHO"/>
    <property type="match status" value="1"/>
</dbReference>
<keyword evidence="5" id="KW-0547">Nucleotide-binding</keyword>
<dbReference type="Gene3D" id="3.40.50.300">
    <property type="entry name" value="P-loop containing nucleotide triphosphate hydrolases"/>
    <property type="match status" value="1"/>
</dbReference>
<dbReference type="SMART" id="SM00176">
    <property type="entry name" value="RAN"/>
    <property type="match status" value="1"/>
</dbReference>
<keyword evidence="6" id="KW-0342">GTP-binding</keyword>
<evidence type="ECO:0000256" key="8">
    <source>
        <dbReference type="ARBA" id="ARBA00023288"/>
    </source>
</evidence>
<accession>A0AA39H4Q0</accession>
<evidence type="ECO:0000256" key="6">
    <source>
        <dbReference type="ARBA" id="ARBA00023134"/>
    </source>
</evidence>
<keyword evidence="9" id="KW-0636">Prenylation</keyword>
<evidence type="ECO:0000256" key="1">
    <source>
        <dbReference type="ARBA" id="ARBA00004342"/>
    </source>
</evidence>
<dbReference type="GO" id="GO:0007264">
    <property type="term" value="P:small GTPase-mediated signal transduction"/>
    <property type="evidence" value="ECO:0007669"/>
    <property type="project" value="InterPro"/>
</dbReference>
<gene>
    <name evidence="10" type="ORF">QR680_002726</name>
</gene>
<dbReference type="EMBL" id="JAUCMV010000005">
    <property type="protein sequence ID" value="KAK0398729.1"/>
    <property type="molecule type" value="Genomic_DNA"/>
</dbReference>
<evidence type="ECO:0000256" key="4">
    <source>
        <dbReference type="ARBA" id="ARBA00022481"/>
    </source>
</evidence>
<sequence>MVVIRKKLVVVGDGSCGKTSLLQRFTTGLFSTEHEPTVFENYVADFAVNGKDIELTLWDTAGQEDYNRIRPFSYMDSDVVLLCFDVSRPITLENALMKWAGEIRYYCPKVPVILVANKMDIRHDEKVNTVGSIAGAEVADKIGANHYVECSAKTGDGVAEVFDKAVRAALHKQKIKTKWCSCIR</sequence>
<dbReference type="FunFam" id="3.40.50.300:FF:000983">
    <property type="entry name" value="Rho family GTPase"/>
    <property type="match status" value="1"/>
</dbReference>
<comment type="subcellular location">
    <subcellularLocation>
        <location evidence="1">Cell membrane</location>
        <topology evidence="1">Lipid-anchor</topology>
        <orientation evidence="1">Cytoplasmic side</orientation>
    </subcellularLocation>
</comment>